<evidence type="ECO:0000313" key="2">
    <source>
        <dbReference type="EMBL" id="KAF5730961.1"/>
    </source>
</evidence>
<evidence type="ECO:0000259" key="1">
    <source>
        <dbReference type="SMART" id="SM01204"/>
    </source>
</evidence>
<reference evidence="2 3" key="1">
    <citation type="journal article" date="2020" name="Nat. Commun.">
        <title>Genome of Tripterygium wilfordii and identification of cytochrome P450 involved in triptolide biosynthesis.</title>
        <authorList>
            <person name="Tu L."/>
            <person name="Su P."/>
            <person name="Zhang Z."/>
            <person name="Gao L."/>
            <person name="Wang J."/>
            <person name="Hu T."/>
            <person name="Zhou J."/>
            <person name="Zhang Y."/>
            <person name="Zhao Y."/>
            <person name="Liu Y."/>
            <person name="Song Y."/>
            <person name="Tong Y."/>
            <person name="Lu Y."/>
            <person name="Yang J."/>
            <person name="Xu C."/>
            <person name="Jia M."/>
            <person name="Peters R.J."/>
            <person name="Huang L."/>
            <person name="Gao W."/>
        </authorList>
    </citation>
    <scope>NUCLEOTIDE SEQUENCE [LARGE SCALE GENOMIC DNA]</scope>
    <source>
        <strain evidence="3">cv. XIE 37</strain>
        <tissue evidence="2">Leaf</tissue>
    </source>
</reference>
<dbReference type="PANTHER" id="PTHR14939">
    <property type="entry name" value="F-BOX ONLY PROTEIN 22"/>
    <property type="match status" value="1"/>
</dbReference>
<feature type="domain" description="FIST C-domain" evidence="1">
    <location>
        <begin position="337"/>
        <end position="488"/>
    </location>
</feature>
<dbReference type="GO" id="GO:0032436">
    <property type="term" value="P:positive regulation of proteasomal ubiquitin-dependent protein catabolic process"/>
    <property type="evidence" value="ECO:0007669"/>
    <property type="project" value="TreeGrafter"/>
</dbReference>
<proteinExistence type="predicted"/>
<sequence length="530" mass="57146">MSGFSLLNTDVLHDILSRLPADAFASAACVNKSWNKACKGILSTPKLASALSLNPNLHEAVNEVVNKVLAEPICPDFAIASIGKGFNLESAHTLITQKLGSRTPIITNVAGGLIGMDAKTSQVKEVKWDDADSDGERSRKNRGILLTVGFVPGLKVDTIPLLIGRTNYQMAMVDQFLIDISQYTDSVSGCSIPSGIILFGDQNFDMKPVMAEMGETHHFNFSWKRISYLQSINGFVYADAVMPDEIAIVGDGSGSFLCRNWNNSPSCSYWIGAVALVFAKDKQNSPGAGIGDVQFNVACSTGVIPFGPQLQAASVEKGSNTSRLTFTMEGHNQILNAEELVDDILDLMDQQHTVPDLFLGVIHLQRGLYVDGSVSWRARTSLTFYQVTGSYGSELGIEGVGINPGDSFLFYHSDPGTALCTSDEAFQNLSALKADSNFPQVLGGFLFSSNLRSKSISGKPNMDSDPFRGNFPGVPLAGVYCRGEIGRGCSGLITQEEVAEENNPRRCHHVYAAVYLVLSYVPVSLTSDHS</sequence>
<name>A0A7J7C9W6_TRIWF</name>
<evidence type="ECO:0000313" key="3">
    <source>
        <dbReference type="Proteomes" id="UP000593562"/>
    </source>
</evidence>
<dbReference type="InterPro" id="IPR019494">
    <property type="entry name" value="FIST_C"/>
</dbReference>
<comment type="caution">
    <text evidence="2">The sequence shown here is derived from an EMBL/GenBank/DDBJ whole genome shotgun (WGS) entry which is preliminary data.</text>
</comment>
<keyword evidence="3" id="KW-1185">Reference proteome</keyword>
<dbReference type="EMBL" id="JAAARO010000019">
    <property type="protein sequence ID" value="KAF5730961.1"/>
    <property type="molecule type" value="Genomic_DNA"/>
</dbReference>
<dbReference type="InterPro" id="IPR001810">
    <property type="entry name" value="F-box_dom"/>
</dbReference>
<dbReference type="Proteomes" id="UP000593562">
    <property type="component" value="Unassembled WGS sequence"/>
</dbReference>
<dbReference type="Pfam" id="PF00646">
    <property type="entry name" value="F-box"/>
    <property type="match status" value="1"/>
</dbReference>
<dbReference type="InterPro" id="IPR036047">
    <property type="entry name" value="F-box-like_dom_sf"/>
</dbReference>
<protein>
    <recommendedName>
        <fullName evidence="1">FIST C-domain domain-containing protein</fullName>
    </recommendedName>
</protein>
<dbReference type="AlphaFoldDB" id="A0A7J7C9W6"/>
<organism evidence="2 3">
    <name type="scientific">Tripterygium wilfordii</name>
    <name type="common">Thunder God vine</name>
    <dbReference type="NCBI Taxonomy" id="458696"/>
    <lineage>
        <taxon>Eukaryota</taxon>
        <taxon>Viridiplantae</taxon>
        <taxon>Streptophyta</taxon>
        <taxon>Embryophyta</taxon>
        <taxon>Tracheophyta</taxon>
        <taxon>Spermatophyta</taxon>
        <taxon>Magnoliopsida</taxon>
        <taxon>eudicotyledons</taxon>
        <taxon>Gunneridae</taxon>
        <taxon>Pentapetalae</taxon>
        <taxon>rosids</taxon>
        <taxon>fabids</taxon>
        <taxon>Celastrales</taxon>
        <taxon>Celastraceae</taxon>
        <taxon>Tripterygium</taxon>
    </lineage>
</organism>
<dbReference type="SUPFAM" id="SSF81383">
    <property type="entry name" value="F-box domain"/>
    <property type="match status" value="1"/>
</dbReference>
<dbReference type="PANTHER" id="PTHR14939:SF8">
    <property type="entry name" value="FIST C-DOMAIN DOMAIN-CONTAINING PROTEIN"/>
    <property type="match status" value="1"/>
</dbReference>
<accession>A0A7J7C9W6</accession>
<dbReference type="InParanoid" id="A0A7J7C9W6"/>
<gene>
    <name evidence="2" type="ORF">HS088_TW19G00564</name>
</gene>
<dbReference type="SMART" id="SM01204">
    <property type="entry name" value="FIST_C"/>
    <property type="match status" value="1"/>
</dbReference>
<dbReference type="GO" id="GO:0000209">
    <property type="term" value="P:protein polyubiquitination"/>
    <property type="evidence" value="ECO:0007669"/>
    <property type="project" value="TreeGrafter"/>
</dbReference>